<dbReference type="RefSeq" id="WP_187423191.1">
    <property type="nucleotide sequence ID" value="NZ_CP060637.1"/>
</dbReference>
<dbReference type="Proteomes" id="UP000515913">
    <property type="component" value="Chromosome"/>
</dbReference>
<dbReference type="NCBIfam" id="TIGR01877">
    <property type="entry name" value="cas_cas6"/>
    <property type="match status" value="1"/>
</dbReference>
<dbReference type="InterPro" id="IPR049435">
    <property type="entry name" value="Cas_Cas6_C"/>
</dbReference>
<evidence type="ECO:0000259" key="2">
    <source>
        <dbReference type="Pfam" id="PF01881"/>
    </source>
</evidence>
<dbReference type="InterPro" id="IPR010156">
    <property type="entry name" value="CRISPR-assoc_prot_Cas6"/>
</dbReference>
<evidence type="ECO:0000256" key="1">
    <source>
        <dbReference type="ARBA" id="ARBA00023118"/>
    </source>
</evidence>
<organism evidence="3 4">
    <name type="scientific">Fusobacterium hominis</name>
    <dbReference type="NCBI Taxonomy" id="2764326"/>
    <lineage>
        <taxon>Bacteria</taxon>
        <taxon>Fusobacteriati</taxon>
        <taxon>Fusobacteriota</taxon>
        <taxon>Fusobacteriia</taxon>
        <taxon>Fusobacteriales</taxon>
        <taxon>Fusobacteriaceae</taxon>
        <taxon>Fusobacterium</taxon>
    </lineage>
</organism>
<dbReference type="Gene3D" id="3.30.70.1900">
    <property type="match status" value="1"/>
</dbReference>
<gene>
    <name evidence="3" type="primary">cas6</name>
    <name evidence="3" type="ORF">H9Q81_04145</name>
</gene>
<sequence length="230" mass="27295">MNVWQIDLKVYLLKNISYKGVMKKVTAFIDNTLEKDEYWKKYHKESRNKFYCYNLLYPIEKNGEYREGSIYTIQIRTVLEELKDYFIESLKDNVTIEMKGLVTKEQLLKQKYISKLISVTPVVIKTQKLYWRDELSIEEYLNLLRINLTKKYNEFYKTKLDKNIEMFSGIRFKSKMPVSTKYKDISILGEKIELEIAKNEIAQKLAFFALGVGCGCMAARGFSYVNPRWV</sequence>
<reference evidence="3 4" key="1">
    <citation type="submission" date="2020-08" db="EMBL/GenBank/DDBJ databases">
        <authorList>
            <person name="Liu C."/>
            <person name="Sun Q."/>
        </authorList>
    </citation>
    <scope>NUCLEOTIDE SEQUENCE [LARGE SCALE GENOMIC DNA]</scope>
    <source>
        <strain evidence="3 4">NSJ-57</strain>
    </source>
</reference>
<accession>A0A7G9GYZ2</accession>
<feature type="domain" description="CRISPR associated protein Cas6 C-terminal" evidence="2">
    <location>
        <begin position="116"/>
        <end position="226"/>
    </location>
</feature>
<dbReference type="AlphaFoldDB" id="A0A7G9GYZ2"/>
<dbReference type="GO" id="GO:0016788">
    <property type="term" value="F:hydrolase activity, acting on ester bonds"/>
    <property type="evidence" value="ECO:0007669"/>
    <property type="project" value="InterPro"/>
</dbReference>
<evidence type="ECO:0000313" key="4">
    <source>
        <dbReference type="Proteomes" id="UP000515913"/>
    </source>
</evidence>
<dbReference type="KEGG" id="fho:H9Q81_04145"/>
<dbReference type="GO" id="GO:0051607">
    <property type="term" value="P:defense response to virus"/>
    <property type="evidence" value="ECO:0007669"/>
    <property type="project" value="UniProtKB-KW"/>
</dbReference>
<dbReference type="Pfam" id="PF01881">
    <property type="entry name" value="Cas_Cas6_C"/>
    <property type="match status" value="1"/>
</dbReference>
<keyword evidence="4" id="KW-1185">Reference proteome</keyword>
<proteinExistence type="predicted"/>
<name>A0A7G9GYZ2_9FUSO</name>
<keyword evidence="1" id="KW-0051">Antiviral defense</keyword>
<dbReference type="EMBL" id="CP060637">
    <property type="protein sequence ID" value="QNM16024.1"/>
    <property type="molecule type" value="Genomic_DNA"/>
</dbReference>
<protein>
    <submittedName>
        <fullName evidence="3">CRISPR-associated endoribonuclease Cas6</fullName>
    </submittedName>
</protein>
<evidence type="ECO:0000313" key="3">
    <source>
        <dbReference type="EMBL" id="QNM16024.1"/>
    </source>
</evidence>